<evidence type="ECO:0000313" key="1">
    <source>
        <dbReference type="EMBL" id="VYU42939.1"/>
    </source>
</evidence>
<dbReference type="AlphaFoldDB" id="A0A6N3EUM2"/>
<dbReference type="RefSeq" id="WP_007865718.1">
    <property type="nucleotide sequence ID" value="NZ_CACRUH010000053.1"/>
</dbReference>
<sequence length="118" mass="13018">MLKPSDFIITNFSELAQGQTGLCVGVRPYYKDYKDGIAGEIGGHSYDIVLPFRKYEHISMKVPGSALINPELFSTPNAVVPIEQIQGFSARWYKTANMTDYSLSCKASGFTISKEAKA</sequence>
<proteinExistence type="predicted"/>
<protein>
    <submittedName>
        <fullName evidence="1">Uncharacterized protein</fullName>
    </submittedName>
</protein>
<name>A0A6N3EUM2_9FIRM</name>
<reference evidence="1" key="1">
    <citation type="submission" date="2019-11" db="EMBL/GenBank/DDBJ databases">
        <authorList>
            <person name="Feng L."/>
        </authorList>
    </citation>
    <scope>NUCLEOTIDE SEQUENCE</scope>
    <source>
        <strain evidence="1">ChathewayiLFYP18</strain>
    </source>
</reference>
<dbReference type="EMBL" id="CACRUH010000053">
    <property type="protein sequence ID" value="VYU42939.1"/>
    <property type="molecule type" value="Genomic_DNA"/>
</dbReference>
<gene>
    <name evidence="1" type="ORF">CHLFYP18_00946</name>
</gene>
<accession>A0A6N3EUM2</accession>
<organism evidence="1">
    <name type="scientific">Hungatella hathewayi</name>
    <dbReference type="NCBI Taxonomy" id="154046"/>
    <lineage>
        <taxon>Bacteria</taxon>
        <taxon>Bacillati</taxon>
        <taxon>Bacillota</taxon>
        <taxon>Clostridia</taxon>
        <taxon>Lachnospirales</taxon>
        <taxon>Lachnospiraceae</taxon>
        <taxon>Hungatella</taxon>
    </lineage>
</organism>